<feature type="compositionally biased region" description="Polar residues" evidence="1">
    <location>
        <begin position="272"/>
        <end position="292"/>
    </location>
</feature>
<organism evidence="2 3">
    <name type="scientific">Apiospora kogelbergensis</name>
    <dbReference type="NCBI Taxonomy" id="1337665"/>
    <lineage>
        <taxon>Eukaryota</taxon>
        <taxon>Fungi</taxon>
        <taxon>Dikarya</taxon>
        <taxon>Ascomycota</taxon>
        <taxon>Pezizomycotina</taxon>
        <taxon>Sordariomycetes</taxon>
        <taxon>Xylariomycetidae</taxon>
        <taxon>Amphisphaeriales</taxon>
        <taxon>Apiosporaceae</taxon>
        <taxon>Apiospora</taxon>
    </lineage>
</organism>
<feature type="region of interest" description="Disordered" evidence="1">
    <location>
        <begin position="239"/>
        <end position="323"/>
    </location>
</feature>
<dbReference type="EMBL" id="JAQQWP010000006">
    <property type="protein sequence ID" value="KAK8115087.1"/>
    <property type="molecule type" value="Genomic_DNA"/>
</dbReference>
<dbReference type="AlphaFoldDB" id="A0AAW0QXI9"/>
<protein>
    <submittedName>
        <fullName evidence="2">Uncharacterized protein</fullName>
    </submittedName>
</protein>
<name>A0AAW0QXI9_9PEZI</name>
<feature type="compositionally biased region" description="Polar residues" evidence="1">
    <location>
        <begin position="157"/>
        <end position="166"/>
    </location>
</feature>
<keyword evidence="3" id="KW-1185">Reference proteome</keyword>
<feature type="region of interest" description="Disordered" evidence="1">
    <location>
        <begin position="135"/>
        <end position="226"/>
    </location>
</feature>
<accession>A0AAW0QXI9</accession>
<proteinExistence type="predicted"/>
<feature type="compositionally biased region" description="Polar residues" evidence="1">
    <location>
        <begin position="135"/>
        <end position="148"/>
    </location>
</feature>
<evidence type="ECO:0000313" key="2">
    <source>
        <dbReference type="EMBL" id="KAK8115087.1"/>
    </source>
</evidence>
<feature type="compositionally biased region" description="Low complexity" evidence="1">
    <location>
        <begin position="314"/>
        <end position="323"/>
    </location>
</feature>
<evidence type="ECO:0000256" key="1">
    <source>
        <dbReference type="SAM" id="MobiDB-lite"/>
    </source>
</evidence>
<dbReference type="Proteomes" id="UP001392437">
    <property type="component" value="Unassembled WGS sequence"/>
</dbReference>
<reference evidence="2 3" key="1">
    <citation type="submission" date="2023-01" db="EMBL/GenBank/DDBJ databases">
        <title>Analysis of 21 Apiospora genomes using comparative genomics revels a genus with tremendous synthesis potential of carbohydrate active enzymes and secondary metabolites.</title>
        <authorList>
            <person name="Sorensen T."/>
        </authorList>
    </citation>
    <scope>NUCLEOTIDE SEQUENCE [LARGE SCALE GENOMIC DNA]</scope>
    <source>
        <strain evidence="2 3">CBS 117206</strain>
    </source>
</reference>
<feature type="compositionally biased region" description="Basic and acidic residues" evidence="1">
    <location>
        <begin position="199"/>
        <end position="211"/>
    </location>
</feature>
<sequence>MVMSSSARHGASGSSPVNNEDYGWFSYAAEPAWDADWVDATIQDFLEEVEAMEPPRRLQRIQEYLKTDIVEMRDTLRFSCDDFSVLPHEDETYTSNITTVADAIQRVSFWEEELQQPVGDAAGHAENLLSDMDKATQQGNESDNISKGNGNGDGSHEQPTTASHQISDGQSTKPSSDSSDDQPMDISSNSSDDGGGIINEKKESILNDEPRPQSQPGKTACHTLRHDNTITPTVSAGFSRHQAASVAPPTPASTAERKKNKKRTSKSKEATNNRSTQPTSVPTAPLSRQTQLGRRPSGPLLHHPSLPPRPPTPSSWGPFRRFR</sequence>
<gene>
    <name evidence="2" type="ORF">PG999_007156</name>
</gene>
<feature type="compositionally biased region" description="Low complexity" evidence="1">
    <location>
        <begin position="295"/>
        <end position="304"/>
    </location>
</feature>
<evidence type="ECO:0000313" key="3">
    <source>
        <dbReference type="Proteomes" id="UP001392437"/>
    </source>
</evidence>
<feature type="compositionally biased region" description="Low complexity" evidence="1">
    <location>
        <begin position="167"/>
        <end position="177"/>
    </location>
</feature>
<comment type="caution">
    <text evidence="2">The sequence shown here is derived from an EMBL/GenBank/DDBJ whole genome shotgun (WGS) entry which is preliminary data.</text>
</comment>